<dbReference type="GeneID" id="108675631"/>
<evidence type="ECO:0000313" key="2">
    <source>
        <dbReference type="Proteomes" id="UP000694843"/>
    </source>
</evidence>
<name>A0A8B7NZM0_HYAAZ</name>
<dbReference type="OrthoDB" id="6344525at2759"/>
<gene>
    <name evidence="3" type="primary">LOC108675631</name>
</gene>
<sequence>MIVFNSDHGRCGFGADCIFAAFSAIRSGVCTNCVAGMSMPYAMQMVKAEQKRRSQGSSPPPPSAYMEEPPAVSIASGQSPMMYNSKMMNSIWGMYNKYSVHNFKSKLCDPSFTQAVNENGMAEALVAKSQNKKGATGFPSTAYDMFKFH</sequence>
<dbReference type="AlphaFoldDB" id="A0A8B7NZM0"/>
<reference evidence="3" key="1">
    <citation type="submission" date="2025-08" db="UniProtKB">
        <authorList>
            <consortium name="RefSeq"/>
        </authorList>
    </citation>
    <scope>IDENTIFICATION</scope>
    <source>
        <tissue evidence="3">Whole organism</tissue>
    </source>
</reference>
<feature type="region of interest" description="Disordered" evidence="1">
    <location>
        <begin position="48"/>
        <end position="70"/>
    </location>
</feature>
<dbReference type="Proteomes" id="UP000694843">
    <property type="component" value="Unplaced"/>
</dbReference>
<evidence type="ECO:0000256" key="1">
    <source>
        <dbReference type="SAM" id="MobiDB-lite"/>
    </source>
</evidence>
<organism evidence="2 3">
    <name type="scientific">Hyalella azteca</name>
    <name type="common">Amphipod</name>
    <dbReference type="NCBI Taxonomy" id="294128"/>
    <lineage>
        <taxon>Eukaryota</taxon>
        <taxon>Metazoa</taxon>
        <taxon>Ecdysozoa</taxon>
        <taxon>Arthropoda</taxon>
        <taxon>Crustacea</taxon>
        <taxon>Multicrustacea</taxon>
        <taxon>Malacostraca</taxon>
        <taxon>Eumalacostraca</taxon>
        <taxon>Peracarida</taxon>
        <taxon>Amphipoda</taxon>
        <taxon>Senticaudata</taxon>
        <taxon>Talitrida</taxon>
        <taxon>Talitroidea</taxon>
        <taxon>Hyalellidae</taxon>
        <taxon>Hyalella</taxon>
    </lineage>
</organism>
<keyword evidence="2" id="KW-1185">Reference proteome</keyword>
<dbReference type="KEGG" id="hazt:108675631"/>
<evidence type="ECO:0000313" key="3">
    <source>
        <dbReference type="RefSeq" id="XP_018019150.1"/>
    </source>
</evidence>
<accession>A0A8B7NZM0</accession>
<dbReference type="RefSeq" id="XP_018019150.1">
    <property type="nucleotide sequence ID" value="XM_018163661.2"/>
</dbReference>
<protein>
    <submittedName>
        <fullName evidence="3">Uncharacterized protein LOC108675631</fullName>
    </submittedName>
</protein>
<proteinExistence type="predicted"/>